<keyword evidence="2 6" id="KW-0031">Aminopeptidase</keyword>
<dbReference type="InterPro" id="IPR011356">
    <property type="entry name" value="Leucine_aapep/pepB"/>
</dbReference>
<dbReference type="Gene3D" id="3.40.220.10">
    <property type="entry name" value="Leucine Aminopeptidase, subunit E, domain 1"/>
    <property type="match status" value="1"/>
</dbReference>
<feature type="non-terminal residue" evidence="6">
    <location>
        <position position="1"/>
    </location>
</feature>
<evidence type="ECO:0000256" key="1">
    <source>
        <dbReference type="ARBA" id="ARBA00009528"/>
    </source>
</evidence>
<dbReference type="EC" id="3.4.11.23" evidence="6"/>
<evidence type="ECO:0000259" key="5">
    <source>
        <dbReference type="PROSITE" id="PS00631"/>
    </source>
</evidence>
<protein>
    <submittedName>
        <fullName evidence="6">Peptidase B</fullName>
        <ecNumber evidence="6">3.4.11.23</ecNumber>
    </submittedName>
</protein>
<name>A0A3B0U048_9ZZZZ</name>
<dbReference type="Pfam" id="PF00883">
    <property type="entry name" value="Peptidase_M17"/>
    <property type="match status" value="1"/>
</dbReference>
<keyword evidence="4 6" id="KW-0378">Hydrolase</keyword>
<organism evidence="6">
    <name type="scientific">hydrothermal vent metagenome</name>
    <dbReference type="NCBI Taxonomy" id="652676"/>
    <lineage>
        <taxon>unclassified sequences</taxon>
        <taxon>metagenomes</taxon>
        <taxon>ecological metagenomes</taxon>
    </lineage>
</organism>
<evidence type="ECO:0000256" key="3">
    <source>
        <dbReference type="ARBA" id="ARBA00022670"/>
    </source>
</evidence>
<dbReference type="CDD" id="cd00433">
    <property type="entry name" value="Peptidase_M17"/>
    <property type="match status" value="1"/>
</dbReference>
<dbReference type="EMBL" id="UOEQ01000517">
    <property type="protein sequence ID" value="VAW24235.1"/>
    <property type="molecule type" value="Genomic_DNA"/>
</dbReference>
<proteinExistence type="inferred from homology"/>
<dbReference type="AlphaFoldDB" id="A0A3B0U048"/>
<reference evidence="6" key="1">
    <citation type="submission" date="2018-06" db="EMBL/GenBank/DDBJ databases">
        <authorList>
            <person name="Zhirakovskaya E."/>
        </authorList>
    </citation>
    <scope>NUCLEOTIDE SEQUENCE</scope>
</reference>
<accession>A0A3B0U048</accession>
<dbReference type="GO" id="GO:0030145">
    <property type="term" value="F:manganese ion binding"/>
    <property type="evidence" value="ECO:0007669"/>
    <property type="project" value="InterPro"/>
</dbReference>
<dbReference type="PANTHER" id="PTHR11963">
    <property type="entry name" value="LEUCINE AMINOPEPTIDASE-RELATED"/>
    <property type="match status" value="1"/>
</dbReference>
<keyword evidence="3" id="KW-0645">Protease</keyword>
<dbReference type="GO" id="GO:0070006">
    <property type="term" value="F:metalloaminopeptidase activity"/>
    <property type="evidence" value="ECO:0007669"/>
    <property type="project" value="InterPro"/>
</dbReference>
<dbReference type="SUPFAM" id="SSF53187">
    <property type="entry name" value="Zn-dependent exopeptidases"/>
    <property type="match status" value="1"/>
</dbReference>
<gene>
    <name evidence="6" type="ORF">MNBD_ALPHA11-1894</name>
</gene>
<dbReference type="InterPro" id="IPR000819">
    <property type="entry name" value="Peptidase_M17_C"/>
</dbReference>
<feature type="domain" description="Cytosol aminopeptidase" evidence="5">
    <location>
        <begin position="239"/>
        <end position="246"/>
    </location>
</feature>
<dbReference type="PRINTS" id="PR00481">
    <property type="entry name" value="LAMNOPPTDASE"/>
</dbReference>
<dbReference type="PROSITE" id="PS00631">
    <property type="entry name" value="CYTOSOL_AP"/>
    <property type="match status" value="1"/>
</dbReference>
<evidence type="ECO:0000256" key="4">
    <source>
        <dbReference type="ARBA" id="ARBA00022801"/>
    </source>
</evidence>
<dbReference type="GO" id="GO:0005737">
    <property type="term" value="C:cytoplasm"/>
    <property type="evidence" value="ECO:0007669"/>
    <property type="project" value="InterPro"/>
</dbReference>
<evidence type="ECO:0000256" key="2">
    <source>
        <dbReference type="ARBA" id="ARBA00022438"/>
    </source>
</evidence>
<dbReference type="PANTHER" id="PTHR11963:SF20">
    <property type="entry name" value="PEPTIDASE B"/>
    <property type="match status" value="1"/>
</dbReference>
<dbReference type="Gene3D" id="3.40.630.10">
    <property type="entry name" value="Zn peptidases"/>
    <property type="match status" value="1"/>
</dbReference>
<sequence>FGLGEEKEREPLLLGEAAAKLPGGKYQLSGNQKDSELDQLAFLLGSYRFDHYKSSGDPVELFDLDDGSQQAKILSEAAFIARDLINIPANDLDPQQFEKYIRSFANHRKMTCKSIIGNDLLKHNFPMIHAVGRAAEQAPRLLDLSWGPKQAPKVTLVGKGVTFDSGGLSIKPASGMLLMKKDMGGAANILGLAHAIIASKLKLRLRILLPIVENSISANSFRPGDILRSRSGLNVEIGNTDAEGRLILADALSLASEEKPQMLIDMATLTGAARVALGPDLPPLYTENQKLAHELMDLGRQWGDPLWHMPLWDPYDANLSSSIADVNHISPGGFAGSVTAALFLRRFVKNVDDWVHLDIFGWAPKPRPGRSQGGTDQGIRATFMMLKQKFS</sequence>
<comment type="similarity">
    <text evidence="1">Belongs to the peptidase M17 family.</text>
</comment>
<evidence type="ECO:0000313" key="6">
    <source>
        <dbReference type="EMBL" id="VAW24235.1"/>
    </source>
</evidence>
<dbReference type="InterPro" id="IPR043472">
    <property type="entry name" value="Macro_dom-like"/>
</dbReference>
<dbReference type="GO" id="GO:0006508">
    <property type="term" value="P:proteolysis"/>
    <property type="evidence" value="ECO:0007669"/>
    <property type="project" value="UniProtKB-KW"/>
</dbReference>